<evidence type="ECO:0000256" key="5">
    <source>
        <dbReference type="ARBA" id="ARBA00022777"/>
    </source>
</evidence>
<dbReference type="PANTHER" id="PTHR43304">
    <property type="entry name" value="PHYTOCHROME-LIKE PROTEIN CPH1"/>
    <property type="match status" value="1"/>
</dbReference>
<dbReference type="PANTHER" id="PTHR43304:SF1">
    <property type="entry name" value="PAC DOMAIN-CONTAINING PROTEIN"/>
    <property type="match status" value="1"/>
</dbReference>
<dbReference type="Gene3D" id="3.30.450.20">
    <property type="entry name" value="PAS domain"/>
    <property type="match status" value="4"/>
</dbReference>
<dbReference type="InterPro" id="IPR035965">
    <property type="entry name" value="PAS-like_dom_sf"/>
</dbReference>
<evidence type="ECO:0000256" key="1">
    <source>
        <dbReference type="ARBA" id="ARBA00000085"/>
    </source>
</evidence>
<dbReference type="NCBIfam" id="TIGR00229">
    <property type="entry name" value="sensory_box"/>
    <property type="match status" value="2"/>
</dbReference>
<dbReference type="SMART" id="SM00086">
    <property type="entry name" value="PAC"/>
    <property type="match status" value="3"/>
</dbReference>
<evidence type="ECO:0000313" key="9">
    <source>
        <dbReference type="Proteomes" id="UP000321926"/>
    </source>
</evidence>
<dbReference type="EMBL" id="VRTY01000029">
    <property type="protein sequence ID" value="TXK47453.1"/>
    <property type="molecule type" value="Genomic_DNA"/>
</dbReference>
<dbReference type="Pfam" id="PF08448">
    <property type="entry name" value="PAS_4"/>
    <property type="match status" value="1"/>
</dbReference>
<dbReference type="Pfam" id="PF08447">
    <property type="entry name" value="PAS_3"/>
    <property type="match status" value="2"/>
</dbReference>
<dbReference type="InterPro" id="IPR001610">
    <property type="entry name" value="PAC"/>
</dbReference>
<dbReference type="PROSITE" id="PS50113">
    <property type="entry name" value="PAC"/>
    <property type="match status" value="2"/>
</dbReference>
<dbReference type="SMART" id="SM00091">
    <property type="entry name" value="PAS"/>
    <property type="match status" value="3"/>
</dbReference>
<comment type="catalytic activity">
    <reaction evidence="1">
        <text>ATP + protein L-histidine = ADP + protein N-phospho-L-histidine.</text>
        <dbReference type="EC" id="2.7.13.3"/>
    </reaction>
</comment>
<dbReference type="EC" id="2.7.13.3" evidence="2"/>
<keyword evidence="3" id="KW-0597">Phosphoprotein</keyword>
<gene>
    <name evidence="8" type="ORF">FVR03_09665</name>
</gene>
<proteinExistence type="predicted"/>
<dbReference type="Proteomes" id="UP000321926">
    <property type="component" value="Unassembled WGS sequence"/>
</dbReference>
<evidence type="ECO:0000256" key="4">
    <source>
        <dbReference type="ARBA" id="ARBA00022679"/>
    </source>
</evidence>
<organism evidence="8 9">
    <name type="scientific">Pontibacter qinzhouensis</name>
    <dbReference type="NCBI Taxonomy" id="2603253"/>
    <lineage>
        <taxon>Bacteria</taxon>
        <taxon>Pseudomonadati</taxon>
        <taxon>Bacteroidota</taxon>
        <taxon>Cytophagia</taxon>
        <taxon>Cytophagales</taxon>
        <taxon>Hymenobacteraceae</taxon>
        <taxon>Pontibacter</taxon>
    </lineage>
</organism>
<dbReference type="InterPro" id="IPR013656">
    <property type="entry name" value="PAS_4"/>
</dbReference>
<dbReference type="PROSITE" id="PS50112">
    <property type="entry name" value="PAS"/>
    <property type="match status" value="1"/>
</dbReference>
<evidence type="ECO:0000259" key="7">
    <source>
        <dbReference type="PROSITE" id="PS50113"/>
    </source>
</evidence>
<evidence type="ECO:0000259" key="6">
    <source>
        <dbReference type="PROSITE" id="PS50112"/>
    </source>
</evidence>
<dbReference type="InterPro" id="IPR000700">
    <property type="entry name" value="PAS-assoc_C"/>
</dbReference>
<dbReference type="InterPro" id="IPR000014">
    <property type="entry name" value="PAS"/>
</dbReference>
<feature type="domain" description="PAC" evidence="7">
    <location>
        <begin position="227"/>
        <end position="279"/>
    </location>
</feature>
<dbReference type="GO" id="GO:0004673">
    <property type="term" value="F:protein histidine kinase activity"/>
    <property type="evidence" value="ECO:0007669"/>
    <property type="project" value="UniProtKB-EC"/>
</dbReference>
<dbReference type="AlphaFoldDB" id="A0A5C8KBE8"/>
<keyword evidence="5" id="KW-0418">Kinase</keyword>
<reference evidence="8 9" key="1">
    <citation type="submission" date="2019-08" db="EMBL/GenBank/DDBJ databases">
        <authorList>
            <person name="Shi S."/>
        </authorList>
    </citation>
    <scope>NUCLEOTIDE SEQUENCE [LARGE SCALE GENOMIC DNA]</scope>
    <source>
        <strain evidence="8 9">GY10130</strain>
    </source>
</reference>
<dbReference type="InterPro" id="IPR013655">
    <property type="entry name" value="PAS_fold_3"/>
</dbReference>
<dbReference type="CDD" id="cd00130">
    <property type="entry name" value="PAS"/>
    <property type="match status" value="2"/>
</dbReference>
<dbReference type="SUPFAM" id="SSF55785">
    <property type="entry name" value="PYP-like sensor domain (PAS domain)"/>
    <property type="match status" value="4"/>
</dbReference>
<evidence type="ECO:0000313" key="8">
    <source>
        <dbReference type="EMBL" id="TXK47453.1"/>
    </source>
</evidence>
<dbReference type="RefSeq" id="WP_147921537.1">
    <property type="nucleotide sequence ID" value="NZ_VRTY01000029.1"/>
</dbReference>
<dbReference type="Pfam" id="PF13426">
    <property type="entry name" value="PAS_9"/>
    <property type="match status" value="1"/>
</dbReference>
<evidence type="ECO:0000256" key="2">
    <source>
        <dbReference type="ARBA" id="ARBA00012438"/>
    </source>
</evidence>
<dbReference type="InterPro" id="IPR052162">
    <property type="entry name" value="Sensor_kinase/Photoreceptor"/>
</dbReference>
<comment type="caution">
    <text evidence="8">The sequence shown here is derived from an EMBL/GenBank/DDBJ whole genome shotgun (WGS) entry which is preliminary data.</text>
</comment>
<accession>A0A5C8KBE8</accession>
<protein>
    <recommendedName>
        <fullName evidence="2">histidine kinase</fullName>
        <ecNumber evidence="2">2.7.13.3</ecNumber>
    </recommendedName>
</protein>
<dbReference type="OrthoDB" id="9766459at2"/>
<name>A0A5C8KBE8_9BACT</name>
<dbReference type="FunFam" id="3.30.450.20:FF:000099">
    <property type="entry name" value="Sensory box sensor histidine kinase"/>
    <property type="match status" value="1"/>
</dbReference>
<feature type="domain" description="PAS" evidence="6">
    <location>
        <begin position="151"/>
        <end position="223"/>
    </location>
</feature>
<evidence type="ECO:0000256" key="3">
    <source>
        <dbReference type="ARBA" id="ARBA00022553"/>
    </source>
</evidence>
<keyword evidence="4" id="KW-0808">Transferase</keyword>
<keyword evidence="9" id="KW-1185">Reference proteome</keyword>
<sequence length="543" mass="62549">MTTNLKDSTPFSLGPVFHALPGLYMVLQPDLVIADATDAYLSVASKTREQLIGQHLQQAFPVSPAVSKLDSVHILHESLQHVLEFKEPHKMPVIRYDIETDSDGRNPHFEERYWASSHLPVFDNDGTLIYILHETQDITQQVRQHQTSVHNREHLDMLSSAIHAANWELDIQQDQIFWGANLYEVFGYTPEELGVAADSWNVRVHPDDFEKALADMEEAKNTGAKTVTLEYRFAKANGEYAHVTDKCYIIYNESGEPIRMVGSMIDISASKRVEQALLESEDRFHKLLESLPHMAWTALPNGKVIFFNRSWYAYTGMPMGQTEGWVKVIHPEDTAQVIMVWHNALTLGYYEIECRVKSSIDGQYRWFLERAEPLFDDKGNIKLWIGTYTDIDEQKQAFEQVQIRDRRLENILKLSPAHLCLLQGPNHVCKFITPGVYAMYGNRRYLGKPAREIWPELDEFDFQLLLNHVYQQGKTFTIDAFKVNIDRHQNGQKTEAWFNFKYQPILDENENIEGVLISAVEVTDLILAKNRIAELEIALQKQV</sequence>
<feature type="domain" description="PAC" evidence="7">
    <location>
        <begin position="350"/>
        <end position="403"/>
    </location>
</feature>